<feature type="domain" description="tRNA intron endonuclease catalytic" evidence="6">
    <location>
        <begin position="178"/>
        <end position="225"/>
    </location>
</feature>
<evidence type="ECO:0000256" key="3">
    <source>
        <dbReference type="ARBA" id="ARBA00023239"/>
    </source>
</evidence>
<dbReference type="FunCoup" id="A0A6P7GRB3">
    <property type="interactions" value="2"/>
</dbReference>
<dbReference type="GO" id="GO:0000379">
    <property type="term" value="P:tRNA-type intron splice site recognition and cleavage"/>
    <property type="evidence" value="ECO:0007669"/>
    <property type="project" value="TreeGrafter"/>
</dbReference>
<keyword evidence="7" id="KW-0378">Hydrolase</keyword>
<feature type="active site" evidence="5">
    <location>
        <position position="256"/>
    </location>
</feature>
<feature type="active site" evidence="5">
    <location>
        <position position="206"/>
    </location>
</feature>
<evidence type="ECO:0000313" key="7">
    <source>
        <dbReference type="RefSeq" id="XP_028147798.1"/>
    </source>
</evidence>
<dbReference type="CDD" id="cd22363">
    <property type="entry name" value="tRNA-intron_lyase_C"/>
    <property type="match status" value="1"/>
</dbReference>
<dbReference type="GO" id="GO:0000213">
    <property type="term" value="F:tRNA-intron lyase activity"/>
    <property type="evidence" value="ECO:0007669"/>
    <property type="project" value="UniProtKB-UniRule"/>
</dbReference>
<dbReference type="InterPro" id="IPR011856">
    <property type="entry name" value="tRNA_endonuc-like_dom_sf"/>
</dbReference>
<keyword evidence="3 4" id="KW-0456">Lyase</keyword>
<evidence type="ECO:0000256" key="1">
    <source>
        <dbReference type="ARBA" id="ARBA00008078"/>
    </source>
</evidence>
<dbReference type="KEGG" id="dvv:114341201"/>
<dbReference type="SUPFAM" id="SSF53032">
    <property type="entry name" value="tRNA-intron endonuclease catalytic domain-like"/>
    <property type="match status" value="1"/>
</dbReference>
<dbReference type="GO" id="GO:0000214">
    <property type="term" value="C:tRNA-intron endonuclease complex"/>
    <property type="evidence" value="ECO:0007669"/>
    <property type="project" value="UniProtKB-UniRule"/>
</dbReference>
<name>A0A6P7GRB3_DIAVI</name>
<gene>
    <name evidence="7" type="primary">LOC114341201</name>
</gene>
<dbReference type="GO" id="GO:0005737">
    <property type="term" value="C:cytoplasm"/>
    <property type="evidence" value="ECO:0007669"/>
    <property type="project" value="TreeGrafter"/>
</dbReference>
<dbReference type="OrthoDB" id="10249562at2759"/>
<dbReference type="RefSeq" id="XP_028147798.1">
    <property type="nucleotide sequence ID" value="XM_028291997.1"/>
</dbReference>
<dbReference type="PANTHER" id="PTHR21227:SF0">
    <property type="entry name" value="TRNA-SPLICING ENDONUCLEASE SUBUNIT SEN2"/>
    <property type="match status" value="1"/>
</dbReference>
<dbReference type="PANTHER" id="PTHR21227">
    <property type="entry name" value="TRNA-SPLICING ENDONUCLEASE SUBUNIT SEN2"/>
    <property type="match status" value="1"/>
</dbReference>
<protein>
    <recommendedName>
        <fullName evidence="4">tRNA-splicing endonuclease subunit Sen2</fullName>
        <ecNumber evidence="4">4.6.1.16</ecNumber>
    </recommendedName>
</protein>
<accession>A0A6P7GRB3</accession>
<keyword evidence="2 4" id="KW-0819">tRNA processing</keyword>
<dbReference type="InterPro" id="IPR006677">
    <property type="entry name" value="tRNA_intron_Endonuc_cat-like"/>
</dbReference>
<evidence type="ECO:0000259" key="6">
    <source>
        <dbReference type="Pfam" id="PF01974"/>
    </source>
</evidence>
<dbReference type="InterPro" id="IPR006676">
    <property type="entry name" value="tRNA_splic"/>
</dbReference>
<dbReference type="GO" id="GO:0003676">
    <property type="term" value="F:nucleic acid binding"/>
    <property type="evidence" value="ECO:0007669"/>
    <property type="project" value="InterPro"/>
</dbReference>
<sequence length="294" mass="34297">MEHDSPRAQKNCKLSPGLEFPIIFTEDNEIYKIKATFNGFSVKIDETEDNKKVVGMGYFGKGNFSRSYPIFNNNGRHSILRDRQYQIRQYWGQANQSKETDVFVVPDSDGEYEKYFNELEPKCVKDTSGLEEVVFLGLEEAFFLSHCVEVLEISHNSCVLNSEKLWSLFTDTDLYFPYNYAVYNYFRAKNWVVKPGIKFGGDFVLYKQGPMFYHASYVVVVDVLNNKLQRIQELCRRPLENTSLLCLNRLCQTAGKQLMVCQLKLDESNCIFYDNLRNVTIKEILFKRKTNHDC</sequence>
<evidence type="ECO:0000256" key="4">
    <source>
        <dbReference type="PIRNR" id="PIRNR011789"/>
    </source>
</evidence>
<proteinExistence type="inferred from homology"/>
<comment type="similarity">
    <text evidence="1 4">Belongs to the tRNA-intron endonuclease family.</text>
</comment>
<dbReference type="PIRSF" id="PIRSF011789">
    <property type="entry name" value="tRNA_splic_SEN2"/>
    <property type="match status" value="1"/>
</dbReference>
<dbReference type="Gene3D" id="3.40.1350.10">
    <property type="match status" value="1"/>
</dbReference>
<keyword evidence="7" id="KW-0540">Nuclease</keyword>
<dbReference type="InterPro" id="IPR016589">
    <property type="entry name" value="tRNA_splic_SEN2"/>
</dbReference>
<dbReference type="InParanoid" id="A0A6P7GRB3"/>
<comment type="function">
    <text evidence="4">Constitutes one of the two catalytic subunit of the tRNA-splicing endonuclease complex, a complex responsible for identification and cleavage of the splice sites in pre-tRNA. It cleaves pre-tRNA at the 5'- and 3'-splice sites to release the intron. The products are an intron and two tRNA half-molecules bearing 2',3'-cyclic phosphate and 5'-OH termini. There are no conserved sequences at the splice sites, but the intron is invariably located at the same site in the gene, placing the splice sites an invariant distance from the constant structural features of the tRNA body.</text>
</comment>
<evidence type="ECO:0000256" key="5">
    <source>
        <dbReference type="PIRSR" id="PIRSR011789-1"/>
    </source>
</evidence>
<reference evidence="7" key="1">
    <citation type="submission" date="2025-08" db="UniProtKB">
        <authorList>
            <consortium name="RefSeq"/>
        </authorList>
    </citation>
    <scope>IDENTIFICATION</scope>
    <source>
        <tissue evidence="7">Whole insect</tissue>
    </source>
</reference>
<dbReference type="EC" id="4.6.1.16" evidence="4"/>
<organism evidence="7">
    <name type="scientific">Diabrotica virgifera virgifera</name>
    <name type="common">western corn rootworm</name>
    <dbReference type="NCBI Taxonomy" id="50390"/>
    <lineage>
        <taxon>Eukaryota</taxon>
        <taxon>Metazoa</taxon>
        <taxon>Ecdysozoa</taxon>
        <taxon>Arthropoda</taxon>
        <taxon>Hexapoda</taxon>
        <taxon>Insecta</taxon>
        <taxon>Pterygota</taxon>
        <taxon>Neoptera</taxon>
        <taxon>Endopterygota</taxon>
        <taxon>Coleoptera</taxon>
        <taxon>Polyphaga</taxon>
        <taxon>Cucujiformia</taxon>
        <taxon>Chrysomeloidea</taxon>
        <taxon>Chrysomelidae</taxon>
        <taxon>Galerucinae</taxon>
        <taxon>Diabroticina</taxon>
        <taxon>Diabroticites</taxon>
        <taxon>Diabrotica</taxon>
    </lineage>
</organism>
<dbReference type="Pfam" id="PF01974">
    <property type="entry name" value="tRNA_int_endo"/>
    <property type="match status" value="1"/>
</dbReference>
<dbReference type="InterPro" id="IPR036167">
    <property type="entry name" value="tRNA_intron_Endo_cat-like_sf"/>
</dbReference>
<dbReference type="AlphaFoldDB" id="A0A6P7GRB3"/>
<evidence type="ECO:0000256" key="2">
    <source>
        <dbReference type="ARBA" id="ARBA00022694"/>
    </source>
</evidence>
<feature type="active site" evidence="5">
    <location>
        <position position="214"/>
    </location>
</feature>
<keyword evidence="7" id="KW-0255">Endonuclease</keyword>